<proteinExistence type="predicted"/>
<reference evidence="2 3" key="1">
    <citation type="submission" date="2012-07" db="EMBL/GenBank/DDBJ databases">
        <authorList>
            <person name="Durkin A.S."/>
            <person name="McCorrison J."/>
            <person name="Torralba M."/>
            <person name="Gillis M."/>
            <person name="Methe B."/>
            <person name="Sutton G."/>
            <person name="Nelson K.E."/>
        </authorList>
    </citation>
    <scope>NUCLEOTIDE SEQUENCE [LARGE SCALE GENOMIC DNA]</scope>
    <source>
        <strain evidence="2 3">OBRC8</strain>
    </source>
</reference>
<name>J5WHN5_9FIRM</name>
<evidence type="ECO:0000313" key="2">
    <source>
        <dbReference type="EMBL" id="EJU22027.1"/>
    </source>
</evidence>
<organism evidence="2 3">
    <name type="scientific">Peptoanaerobacter stomatis</name>
    <dbReference type="NCBI Taxonomy" id="796937"/>
    <lineage>
        <taxon>Bacteria</taxon>
        <taxon>Bacillati</taxon>
        <taxon>Bacillota</taxon>
        <taxon>Clostridia</taxon>
        <taxon>Peptostreptococcales</taxon>
        <taxon>Filifactoraceae</taxon>
        <taxon>Peptoanaerobacter</taxon>
    </lineage>
</organism>
<evidence type="ECO:0000256" key="1">
    <source>
        <dbReference type="SAM" id="Coils"/>
    </source>
</evidence>
<gene>
    <name evidence="2" type="ORF">HMPREF1143_0912</name>
</gene>
<sequence length="473" mass="54921">EYKENKDNIDVAVGYTLGLGNLTAKQETKEERKETVDKLEEIYEYKENKDNIDVAVGYTLGLGNLTAKQETKEEIKETLETLEGIYKKNKGNEDVARSYAGGLANLTAKQETKEEIKETLETLEGIYKENKDNKDNIYIAGNYAIGLANLTIKQKTKEEKIKTIKNLEEMCKNNNYICDIYIVVISELYGKYIENLYNFLNNDKNFVKMILKYVDEKYINVYEENDNLLFCNIMKIWVSVKTILKNLILKEEDIKNNRFGQYIGAGTIKYFLKDIEQIKDNGKNINECRYNLLRLDNADYMNDPMEGKAFFKKFENEKNKFIKEIIDSANNEYNASSIYLRSLTENIDSLPMWISYGDSAKGCCVIYDNNFFDKDNIGLTTNPEGSCGINTKQIFKRQQPDEIQEIDKIQSTAYSYCLYRVIYVEEDVILKKEETKNVIDDAIEYIKDSINKIDGELKKRSNVDELKEMIKKT</sequence>
<feature type="coiled-coil region" evidence="1">
    <location>
        <begin position="22"/>
        <end position="133"/>
    </location>
</feature>
<accession>J5WHN5</accession>
<evidence type="ECO:0008006" key="4">
    <source>
        <dbReference type="Google" id="ProtNLM"/>
    </source>
</evidence>
<keyword evidence="1" id="KW-0175">Coiled coil</keyword>
<evidence type="ECO:0000313" key="3">
    <source>
        <dbReference type="Proteomes" id="UP000005244"/>
    </source>
</evidence>
<dbReference type="AlphaFoldDB" id="J5WHN5"/>
<keyword evidence="3" id="KW-1185">Reference proteome</keyword>
<dbReference type="EMBL" id="ALNK01000025">
    <property type="protein sequence ID" value="EJU22027.1"/>
    <property type="molecule type" value="Genomic_DNA"/>
</dbReference>
<feature type="non-terminal residue" evidence="2">
    <location>
        <position position="1"/>
    </location>
</feature>
<protein>
    <recommendedName>
        <fullName evidence="4">DUF2971 domain-containing protein</fullName>
    </recommendedName>
</protein>
<dbReference type="RefSeq" id="WP_009531238.1">
    <property type="nucleotide sequence ID" value="NZ_ALNK01000025.1"/>
</dbReference>
<dbReference type="Proteomes" id="UP000005244">
    <property type="component" value="Unassembled WGS sequence"/>
</dbReference>
<comment type="caution">
    <text evidence="2">The sequence shown here is derived from an EMBL/GenBank/DDBJ whole genome shotgun (WGS) entry which is preliminary data.</text>
</comment>